<dbReference type="PANTHER" id="PTHR43750:SF2">
    <property type="entry name" value="UDP-GLUCOSE 6-DEHYDROGENASE"/>
    <property type="match status" value="1"/>
</dbReference>
<dbReference type="InterPro" id="IPR008927">
    <property type="entry name" value="6-PGluconate_DH-like_C_sf"/>
</dbReference>
<gene>
    <name evidence="10" type="ORF">C6Y08_00320</name>
</gene>
<dbReference type="SUPFAM" id="SSF52413">
    <property type="entry name" value="UDP-glucose/GDP-mannose dehydrogenase C-terminal domain"/>
    <property type="match status" value="1"/>
</dbReference>
<dbReference type="InterPro" id="IPR028357">
    <property type="entry name" value="UDPglc_DH_bac"/>
</dbReference>
<dbReference type="InterPro" id="IPR013328">
    <property type="entry name" value="6PGD_dom2"/>
</dbReference>
<dbReference type="RefSeq" id="WP_105960641.1">
    <property type="nucleotide sequence ID" value="NZ_PVOB01000004.1"/>
</dbReference>
<dbReference type="InterPro" id="IPR001732">
    <property type="entry name" value="UDP-Glc/GDP-Man_DH_N"/>
</dbReference>
<evidence type="ECO:0000256" key="4">
    <source>
        <dbReference type="ARBA" id="ARBA00015132"/>
    </source>
</evidence>
<dbReference type="EC" id="1.1.1.22" evidence="3 8"/>
<dbReference type="PIRSF" id="PIRSF500134">
    <property type="entry name" value="UDPglc_DH_bac"/>
    <property type="match status" value="1"/>
</dbReference>
<comment type="caution">
    <text evidence="10">The sequence shown here is derived from an EMBL/GenBank/DDBJ whole genome shotgun (WGS) entry which is preliminary data.</text>
</comment>
<comment type="pathway">
    <text evidence="1">Nucleotide-sugar biosynthesis; UDP-alpha-D-glucuronate biosynthesis; UDP-alpha-D-glucuronate from UDP-alpha-D-glucose: step 1/1.</text>
</comment>
<evidence type="ECO:0000259" key="9">
    <source>
        <dbReference type="SMART" id="SM00984"/>
    </source>
</evidence>
<proteinExistence type="inferred from homology"/>
<protein>
    <recommendedName>
        <fullName evidence="4 8">UDP-glucose 6-dehydrogenase</fullName>
        <ecNumber evidence="3 8">1.1.1.22</ecNumber>
    </recommendedName>
</protein>
<dbReference type="InterPro" id="IPR036291">
    <property type="entry name" value="NAD(P)-bd_dom_sf"/>
</dbReference>
<dbReference type="SUPFAM" id="SSF48179">
    <property type="entry name" value="6-phosphogluconate dehydrogenase C-terminal domain-like"/>
    <property type="match status" value="1"/>
</dbReference>
<evidence type="ECO:0000256" key="8">
    <source>
        <dbReference type="PIRNR" id="PIRNR000124"/>
    </source>
</evidence>
<comment type="similarity">
    <text evidence="2 8">Belongs to the UDP-glucose/GDP-mannose dehydrogenase family.</text>
</comment>
<evidence type="ECO:0000256" key="1">
    <source>
        <dbReference type="ARBA" id="ARBA00004701"/>
    </source>
</evidence>
<dbReference type="NCBIfam" id="TIGR03026">
    <property type="entry name" value="NDP-sugDHase"/>
    <property type="match status" value="1"/>
</dbReference>
<keyword evidence="6 8" id="KW-0520">NAD</keyword>
<evidence type="ECO:0000256" key="7">
    <source>
        <dbReference type="ARBA" id="ARBA00047473"/>
    </source>
</evidence>
<keyword evidence="11" id="KW-1185">Reference proteome</keyword>
<evidence type="ECO:0000256" key="2">
    <source>
        <dbReference type="ARBA" id="ARBA00006601"/>
    </source>
</evidence>
<dbReference type="Gene3D" id="3.40.50.720">
    <property type="entry name" value="NAD(P)-binding Rossmann-like Domain"/>
    <property type="match status" value="2"/>
</dbReference>
<dbReference type="InterPro" id="IPR014026">
    <property type="entry name" value="UDP-Glc/GDP-Man_DH_dimer"/>
</dbReference>
<accession>A0ABX5D7P3</accession>
<dbReference type="InterPro" id="IPR014027">
    <property type="entry name" value="UDP-Glc/GDP-Man_DH_C"/>
</dbReference>
<dbReference type="Pfam" id="PF03721">
    <property type="entry name" value="UDPG_MGDP_dh_N"/>
    <property type="match status" value="1"/>
</dbReference>
<dbReference type="PIRSF" id="PIRSF000124">
    <property type="entry name" value="UDPglc_GDPman_dh"/>
    <property type="match status" value="1"/>
</dbReference>
<reference evidence="10 11" key="1">
    <citation type="submission" date="2018-03" db="EMBL/GenBank/DDBJ databases">
        <title>Draft Genome Sequences of six Lactobacillus pentosus Strains Isolated from Brines of Traditionally Fermented Spanish-Style Green Table Olives.</title>
        <authorList>
            <person name="Calero-Delgado B."/>
            <person name="Martin-Platero A.M."/>
            <person name="Perez-Pulido A.J."/>
            <person name="Benitez-Cabello A."/>
            <person name="Casimiro-Soriguer C.S."/>
            <person name="Martinez-Bueno M."/>
            <person name="Arroyo-Lopez F.N."/>
            <person name="Rodriguez-Gomez F."/>
            <person name="Bautista-Gallego J."/>
            <person name="Garrido-Fernandez A."/>
            <person name="Jimenez-Diaz R."/>
        </authorList>
    </citation>
    <scope>NUCLEOTIDE SEQUENCE [LARGE SCALE GENOMIC DNA]</scope>
    <source>
        <strain evidence="10 11">IG2</strain>
    </source>
</reference>
<organism evidence="10 11">
    <name type="scientific">Lactiplantibacillus pentosus</name>
    <name type="common">Lactobacillus pentosus</name>
    <dbReference type="NCBI Taxonomy" id="1589"/>
    <lineage>
        <taxon>Bacteria</taxon>
        <taxon>Bacillati</taxon>
        <taxon>Bacillota</taxon>
        <taxon>Bacilli</taxon>
        <taxon>Lactobacillales</taxon>
        <taxon>Lactobacillaceae</taxon>
        <taxon>Lactiplantibacillus</taxon>
    </lineage>
</organism>
<dbReference type="EMBL" id="PVOB01000004">
    <property type="protein sequence ID" value="PRO96247.1"/>
    <property type="molecule type" value="Genomic_DNA"/>
</dbReference>
<dbReference type="Pfam" id="PF00984">
    <property type="entry name" value="UDPG_MGDP_dh"/>
    <property type="match status" value="1"/>
</dbReference>
<dbReference type="Gene3D" id="1.10.1040.10">
    <property type="entry name" value="N-(1-d-carboxylethyl)-l-norvaline Dehydrogenase, domain 2"/>
    <property type="match status" value="1"/>
</dbReference>
<dbReference type="PANTHER" id="PTHR43750">
    <property type="entry name" value="UDP-GLUCOSE 6-DEHYDROGENASE TUAD"/>
    <property type="match status" value="1"/>
</dbReference>
<dbReference type="InterPro" id="IPR017476">
    <property type="entry name" value="UDP-Glc/GDP-Man"/>
</dbReference>
<feature type="domain" description="UDP-glucose/GDP-mannose dehydrogenase C-terminal" evidence="9">
    <location>
        <begin position="300"/>
        <end position="387"/>
    </location>
</feature>
<dbReference type="InterPro" id="IPR036220">
    <property type="entry name" value="UDP-Glc/GDP-Man_DH_C_sf"/>
</dbReference>
<evidence type="ECO:0000256" key="5">
    <source>
        <dbReference type="ARBA" id="ARBA00023002"/>
    </source>
</evidence>
<evidence type="ECO:0000313" key="10">
    <source>
        <dbReference type="EMBL" id="PRO96247.1"/>
    </source>
</evidence>
<dbReference type="SMART" id="SM00984">
    <property type="entry name" value="UDPG_MGDP_dh_C"/>
    <property type="match status" value="1"/>
</dbReference>
<name>A0ABX5D7P3_LACPE</name>
<evidence type="ECO:0000256" key="3">
    <source>
        <dbReference type="ARBA" id="ARBA00012954"/>
    </source>
</evidence>
<comment type="catalytic activity">
    <reaction evidence="7 8">
        <text>UDP-alpha-D-glucose + 2 NAD(+) + H2O = UDP-alpha-D-glucuronate + 2 NADH + 3 H(+)</text>
        <dbReference type="Rhea" id="RHEA:23596"/>
        <dbReference type="ChEBI" id="CHEBI:15377"/>
        <dbReference type="ChEBI" id="CHEBI:15378"/>
        <dbReference type="ChEBI" id="CHEBI:57540"/>
        <dbReference type="ChEBI" id="CHEBI:57945"/>
        <dbReference type="ChEBI" id="CHEBI:58052"/>
        <dbReference type="ChEBI" id="CHEBI:58885"/>
        <dbReference type="EC" id="1.1.1.22"/>
    </reaction>
</comment>
<dbReference type="Pfam" id="PF03720">
    <property type="entry name" value="UDPG_MGDP_dh_C"/>
    <property type="match status" value="1"/>
</dbReference>
<sequence length="388" mass="43579">MKITVAGTGYVGLSLAVLLSQYNTVTALDVVPEKVDLINNKKSPIVDDYISKYLDEKELNLEATLDYKLALQDADYVIISTPTNYDSEKNYFDTSSVDDILEKVTRINPDAVVIVKSTIPVGFTEEARTRFNNNNIIFAPEFLREGKALYDNLYPSRIIVGEDSERGHVFAGLLQEAAIEENIPTLFVSSSEAESIKLFSNTYLAMRVAFFNELDTYAEVRGLDTKQIIDGVGLDPRIGDHYNNPSFGYGGYCLPKDTKQLLANYDDVPNNLIQAIVDANATRKDFIANQVLARNPKKVGIYRLTMKSNSDNFRQSSIQGIMKRIKAKGIEVIVYEPTLKDSRFYNSAVVNDLDSFKKEADIIVANRNADELSDVIDKVYTRDLYNME</sequence>
<evidence type="ECO:0000256" key="6">
    <source>
        <dbReference type="ARBA" id="ARBA00023027"/>
    </source>
</evidence>
<dbReference type="Proteomes" id="UP000238378">
    <property type="component" value="Unassembled WGS sequence"/>
</dbReference>
<evidence type="ECO:0000313" key="11">
    <source>
        <dbReference type="Proteomes" id="UP000238378"/>
    </source>
</evidence>
<dbReference type="SUPFAM" id="SSF51735">
    <property type="entry name" value="NAD(P)-binding Rossmann-fold domains"/>
    <property type="match status" value="1"/>
</dbReference>
<keyword evidence="5 8" id="KW-0560">Oxidoreductase</keyword>